<keyword evidence="4" id="KW-0963">Cytoplasm</keyword>
<evidence type="ECO:0000256" key="1">
    <source>
        <dbReference type="ARBA" id="ARBA00004123"/>
    </source>
</evidence>
<dbReference type="Gene3D" id="1.25.10.10">
    <property type="entry name" value="Leucine-rich Repeat Variant"/>
    <property type="match status" value="1"/>
</dbReference>
<dbReference type="PANTHER" id="PTHR10997">
    <property type="entry name" value="IMPORTIN-7, 8, 11"/>
    <property type="match status" value="1"/>
</dbReference>
<dbReference type="OrthoDB" id="760868at2759"/>
<keyword evidence="6" id="KW-0539">Nucleus</keyword>
<evidence type="ECO:0000256" key="3">
    <source>
        <dbReference type="ARBA" id="ARBA00022448"/>
    </source>
</evidence>
<organism evidence="8 9">
    <name type="scientific">Saccharomyces pastorianus</name>
    <name type="common">Lager yeast</name>
    <name type="synonym">Saccharomyces cerevisiae x Saccharomyces eubayanus</name>
    <dbReference type="NCBI Taxonomy" id="27292"/>
    <lineage>
        <taxon>Eukaryota</taxon>
        <taxon>Fungi</taxon>
        <taxon>Dikarya</taxon>
        <taxon>Ascomycota</taxon>
        <taxon>Saccharomycotina</taxon>
        <taxon>Saccharomycetes</taxon>
        <taxon>Saccharomycetales</taxon>
        <taxon>Saccharomycetaceae</taxon>
        <taxon>Saccharomyces</taxon>
    </lineage>
</organism>
<dbReference type="PANTHER" id="PTHR10997:SF18">
    <property type="entry name" value="D-IMPORTIN 7_RANBP7"/>
    <property type="match status" value="1"/>
</dbReference>
<accession>A0A6C1EBH6</accession>
<dbReference type="InterPro" id="IPR001494">
    <property type="entry name" value="Importin-beta_N"/>
</dbReference>
<evidence type="ECO:0000313" key="9">
    <source>
        <dbReference type="Proteomes" id="UP000501346"/>
    </source>
</evidence>
<name>A0A6C1EBH6_SACPS</name>
<reference evidence="8 9" key="1">
    <citation type="journal article" date="2019" name="BMC Genomics">
        <title>Chromosome level assembly and comparative genome analysis confirm lager-brewing yeasts originated from a single hybridization.</title>
        <authorList>
            <person name="Salazar A.N."/>
            <person name="Gorter de Vries A.R."/>
            <person name="van den Broek M."/>
            <person name="Brouwers N."/>
            <person name="de la Torre Cortes P."/>
            <person name="Kuijpers N.G.A."/>
            <person name="Daran J.G."/>
            <person name="Abeel T."/>
        </authorList>
    </citation>
    <scope>NUCLEOTIDE SEQUENCE [LARGE SCALE GENOMIC DNA]</scope>
    <source>
        <strain evidence="8 9">CBS 1483</strain>
    </source>
</reference>
<gene>
    <name evidence="8" type="primary">NMD5_2</name>
    <name evidence="8" type="ORF">GRS66_008837</name>
</gene>
<keyword evidence="9" id="KW-1185">Reference proteome</keyword>
<dbReference type="GO" id="GO:0006606">
    <property type="term" value="P:protein import into nucleus"/>
    <property type="evidence" value="ECO:0007669"/>
    <property type="project" value="TreeGrafter"/>
</dbReference>
<dbReference type="PROSITE" id="PS50166">
    <property type="entry name" value="IMPORTIN_B_NT"/>
    <property type="match status" value="1"/>
</dbReference>
<dbReference type="EMBL" id="CP049007">
    <property type="protein sequence ID" value="QID86220.1"/>
    <property type="molecule type" value="Genomic_DNA"/>
</dbReference>
<evidence type="ECO:0000256" key="2">
    <source>
        <dbReference type="ARBA" id="ARBA00004496"/>
    </source>
</evidence>
<dbReference type="SUPFAM" id="SSF48371">
    <property type="entry name" value="ARM repeat"/>
    <property type="match status" value="1"/>
</dbReference>
<evidence type="ECO:0000259" key="7">
    <source>
        <dbReference type="PROSITE" id="PS50166"/>
    </source>
</evidence>
<keyword evidence="3" id="KW-0813">Transport</keyword>
<dbReference type="GO" id="GO:0031267">
    <property type="term" value="F:small GTPase binding"/>
    <property type="evidence" value="ECO:0007669"/>
    <property type="project" value="InterPro"/>
</dbReference>
<dbReference type="GO" id="GO:0005829">
    <property type="term" value="C:cytosol"/>
    <property type="evidence" value="ECO:0007669"/>
    <property type="project" value="TreeGrafter"/>
</dbReference>
<evidence type="ECO:0000256" key="5">
    <source>
        <dbReference type="ARBA" id="ARBA00022927"/>
    </source>
</evidence>
<comment type="subcellular location">
    <subcellularLocation>
        <location evidence="2">Cytoplasm</location>
    </subcellularLocation>
    <subcellularLocation>
        <location evidence="1">Nucleus</location>
    </subcellularLocation>
</comment>
<dbReference type="AlphaFoldDB" id="A0A6C1EBH6"/>
<dbReference type="Proteomes" id="UP000501346">
    <property type="component" value="Chromosome SeX-ScX"/>
</dbReference>
<keyword evidence="5" id="KW-0653">Protein transport</keyword>
<sequence length="1048" mass="119950">MDITELLQCFACTLDHNAAVRTNAETHLKNASKVPGFLGACLDIIAADEVPENIKLSASLYFKNKITYGWSAGARQGSNELLDSHVDPDEKPVVKDMLIKTMVSVSKTSPRCIRVLKSALTVIISEDYPSKKWGNLLPNSLELLANEDITVTYVGLLCLAEIFRTYRWKNNDERQDLEELILNYFPALLNYGANVLFQDGKYMNNEQIGELVKLIIKIYKFVSYHDLPFTLQRSESFTPWACFFVSIIQQPLPQEVLAISDIEVRSKNPWVKCKKWALANLYRLFQRYASTSLTRKFQYDEFKQMYCEEFLTQFLQVVFDQIEKWGTGQLWLSDECLYYILNFVEQCVVQKTTWKLVGPHYNVILQHVIFPLLKPTAETLEAFDNDPQEYINRNMDFWDVGYSPDLAALALLTTCVTKRGKTTLQPTLEFMVSTLQNAVGDYNNIMLDNALQIESCLRIFSSIIDRLITKDSPFASEMEKFILTYVLPFFKSQYGFLQSRVCDICSKLGSMDFKDPIITSTIYEGVMNCLNNSSNSLPVELTAALALQTFISDEQFNMKLSEHVVPTMQKLLSLSNDFESDVISGVMQDFVEQFAEQLQPFGVELMNTLVQQFLKLAIDLHETSNLDPDSFTNVDSIPDESDKQMAALGILSTTISILLSFENSPEILKNLEQSFYPAAEFILKNDIEDFYRECCEFVENSTFLLRDITPISWKILELIGECNRKPDSMVSYYLSDFMLALNNILIYGRNELKKNEFYTKIIFEIYQKAVTAEDNSLDDLRVVFDLSQGLVLALDDSLPQQYRERLLADVVGSILTQKNELKTNVVFSVTAFNVVISNMITEPLITLQYLKQQGCLEIFFQTWITDYIPNYKRCYDIKLSVLALLKIILKLESNDYSVLNLENLVPQLGSIVTQLASRLPTALRQLANQRKEFSSSGFEEDTKWDENFLDVGDDDENDDEGDLTEKYLELIKNRADSLDFVDGYDAKETFDDLEEDPLTGSILDTVDVYKVFKESIANLQHVDSNRYQGILRHLTPADQELFMGIMNA</sequence>
<evidence type="ECO:0000256" key="6">
    <source>
        <dbReference type="ARBA" id="ARBA00023242"/>
    </source>
</evidence>
<protein>
    <submittedName>
        <fullName evidence="8">Nonsense-mediated mRNA decay protein 5</fullName>
    </submittedName>
</protein>
<feature type="domain" description="Importin N-terminal" evidence="7">
    <location>
        <begin position="24"/>
        <end position="104"/>
    </location>
</feature>
<dbReference type="InterPro" id="IPR016024">
    <property type="entry name" value="ARM-type_fold"/>
</dbReference>
<evidence type="ECO:0000256" key="4">
    <source>
        <dbReference type="ARBA" id="ARBA00022490"/>
    </source>
</evidence>
<dbReference type="SMART" id="SM00913">
    <property type="entry name" value="IBN_N"/>
    <property type="match status" value="1"/>
</dbReference>
<evidence type="ECO:0000313" key="8">
    <source>
        <dbReference type="EMBL" id="QID86220.1"/>
    </source>
</evidence>
<dbReference type="Pfam" id="PF03810">
    <property type="entry name" value="IBN_N"/>
    <property type="match status" value="1"/>
</dbReference>
<dbReference type="FunFam" id="1.25.10.10:FF:000244">
    <property type="entry name" value="Nonsense-mediated mRNA decay protein"/>
    <property type="match status" value="1"/>
</dbReference>
<dbReference type="InterPro" id="IPR011989">
    <property type="entry name" value="ARM-like"/>
</dbReference>
<dbReference type="GO" id="GO:0005635">
    <property type="term" value="C:nuclear envelope"/>
    <property type="evidence" value="ECO:0007669"/>
    <property type="project" value="TreeGrafter"/>
</dbReference>
<proteinExistence type="predicted"/>